<sequence>MERRFIFRKDTQKGVFDQKLNASTSLQKLCEDPTALPLTIETEQTLKAKDAVFYDQAVRIARIKQLHLRQNLMLKSRNTKIIW</sequence>
<name>A0AAJ1R626_9FLAO</name>
<evidence type="ECO:0000313" key="2">
    <source>
        <dbReference type="Proteomes" id="UP001225933"/>
    </source>
</evidence>
<dbReference type="Proteomes" id="UP001225933">
    <property type="component" value="Unassembled WGS sequence"/>
</dbReference>
<accession>A0AAJ1R626</accession>
<organism evidence="1 2">
    <name type="scientific">Chryseobacterium gambrini</name>
    <dbReference type="NCBI Taxonomy" id="373672"/>
    <lineage>
        <taxon>Bacteria</taxon>
        <taxon>Pseudomonadati</taxon>
        <taxon>Bacteroidota</taxon>
        <taxon>Flavobacteriia</taxon>
        <taxon>Flavobacteriales</taxon>
        <taxon>Weeksellaceae</taxon>
        <taxon>Chryseobacterium group</taxon>
        <taxon>Chryseobacterium</taxon>
    </lineage>
</organism>
<proteinExistence type="predicted"/>
<dbReference type="EMBL" id="JAUHGV010000006">
    <property type="protein sequence ID" value="MDN4012278.1"/>
    <property type="molecule type" value="Genomic_DNA"/>
</dbReference>
<comment type="caution">
    <text evidence="1">The sequence shown here is derived from an EMBL/GenBank/DDBJ whole genome shotgun (WGS) entry which is preliminary data.</text>
</comment>
<gene>
    <name evidence="1" type="ORF">QX233_07410</name>
</gene>
<protein>
    <submittedName>
        <fullName evidence="1">Uncharacterized protein</fullName>
    </submittedName>
</protein>
<dbReference type="AlphaFoldDB" id="A0AAJ1R626"/>
<evidence type="ECO:0000313" key="1">
    <source>
        <dbReference type="EMBL" id="MDN4012278.1"/>
    </source>
</evidence>
<reference evidence="1" key="1">
    <citation type="submission" date="2023-06" db="EMBL/GenBank/DDBJ databases">
        <title>Two Chryseobacterium gambrini strains from China.</title>
        <authorList>
            <person name="Zeng J."/>
            <person name="Wu Y."/>
        </authorList>
    </citation>
    <scope>NUCLEOTIDE SEQUENCE</scope>
    <source>
        <strain evidence="1">SQ219</strain>
    </source>
</reference>
<dbReference type="RefSeq" id="WP_214587658.1">
    <property type="nucleotide sequence ID" value="NZ_JAUHGV010000006.1"/>
</dbReference>